<dbReference type="EMBL" id="BK015360">
    <property type="protein sequence ID" value="DAE03246.1"/>
    <property type="molecule type" value="Genomic_DNA"/>
</dbReference>
<name>A0A8S5P838_9CAUD</name>
<protein>
    <recommendedName>
        <fullName evidence="2">Replication initiation protein</fullName>
    </recommendedName>
</protein>
<accession>A0A8S5P838</accession>
<sequence length="257" mass="30196">MSEGLRWQCCRQVAGPLVKESRAIRPRLSRLDSPYARAEKNRILRPPRDSSVCRSRVDRLELLLALFGFDGQSYTLTFADDCLPPTFKEVRKAWRRFLYKLKRWRGQPFDYVYLIEGKHGDHRYHIHLTVRYSDFPPLAMEDLWTNGFVEGKPLLLGPYDTYRRTAKYYCKERTDGVVIPIDARTWVASRSLTAKLPPPERWEDSSGEIPFPECPRCKGGNYVDNQFGHYNYGWYIKQDPLRPTLDAIDAERKTKRK</sequence>
<evidence type="ECO:0008006" key="2">
    <source>
        <dbReference type="Google" id="ProtNLM"/>
    </source>
</evidence>
<evidence type="ECO:0000313" key="1">
    <source>
        <dbReference type="EMBL" id="DAE03246.1"/>
    </source>
</evidence>
<proteinExistence type="predicted"/>
<reference evidence="1" key="1">
    <citation type="journal article" date="2021" name="Proc. Natl. Acad. Sci. U.S.A.">
        <title>A Catalog of Tens of Thousands of Viruses from Human Metagenomes Reveals Hidden Associations with Chronic Diseases.</title>
        <authorList>
            <person name="Tisza M.J."/>
            <person name="Buck C.B."/>
        </authorList>
    </citation>
    <scope>NUCLEOTIDE SEQUENCE</scope>
    <source>
        <strain evidence="1">Ct2kB26</strain>
    </source>
</reference>
<organism evidence="1">
    <name type="scientific">Siphoviridae sp. ct2kB26</name>
    <dbReference type="NCBI Taxonomy" id="2825317"/>
    <lineage>
        <taxon>Viruses</taxon>
        <taxon>Duplodnaviria</taxon>
        <taxon>Heunggongvirae</taxon>
        <taxon>Uroviricota</taxon>
        <taxon>Caudoviricetes</taxon>
    </lineage>
</organism>